<evidence type="ECO:0000313" key="1">
    <source>
        <dbReference type="EMBL" id="ECB0429264.1"/>
    </source>
</evidence>
<accession>A0A5X8MSH5</accession>
<dbReference type="Pfam" id="PF07410">
    <property type="entry name" value="Phage_Gp111"/>
    <property type="match status" value="1"/>
</dbReference>
<proteinExistence type="predicted"/>
<protein>
    <submittedName>
        <fullName evidence="1">Uncharacterized protein</fullName>
    </submittedName>
</protein>
<name>A0A5X8MSH5_SALET</name>
<organism evidence="1">
    <name type="scientific">Salmonella enterica subsp. enterica serovar Agbeni</name>
    <dbReference type="NCBI Taxonomy" id="1967642"/>
    <lineage>
        <taxon>Bacteria</taxon>
        <taxon>Pseudomonadati</taxon>
        <taxon>Pseudomonadota</taxon>
        <taxon>Gammaproteobacteria</taxon>
        <taxon>Enterobacterales</taxon>
        <taxon>Enterobacteriaceae</taxon>
        <taxon>Salmonella</taxon>
    </lineage>
</organism>
<gene>
    <name evidence="1" type="ORF">EUV16_21655</name>
</gene>
<sequence>MSKSKIFVRAWKLARKGANKFGGSAREYFADSLRRVYAANAARSTINNVRYEALRGKPTLSPGDAVELATYHAAEALAMSLLTMHPQEHLEMHQKYSALIPELAALYYDAIISNSYTNGIVIMRR</sequence>
<reference evidence="1" key="1">
    <citation type="submission" date="2019-01" db="EMBL/GenBank/DDBJ databases">
        <authorList>
            <person name="Ashton P.M."/>
            <person name="Dallman T."/>
            <person name="Nair S."/>
            <person name="De Pinna E."/>
            <person name="Peters T."/>
            <person name="Grant K."/>
        </authorList>
    </citation>
    <scope>NUCLEOTIDE SEQUENCE</scope>
    <source>
        <strain evidence="1">559803</strain>
    </source>
</reference>
<dbReference type="AlphaFoldDB" id="A0A5X8MSH5"/>
<dbReference type="InterPro" id="IPR010878">
    <property type="entry name" value="Gp111"/>
</dbReference>
<dbReference type="EMBL" id="AAHWHN010000029">
    <property type="protein sequence ID" value="ECB0429264.1"/>
    <property type="molecule type" value="Genomic_DNA"/>
</dbReference>
<comment type="caution">
    <text evidence="1">The sequence shown here is derived from an EMBL/GenBank/DDBJ whole genome shotgun (WGS) entry which is preliminary data.</text>
</comment>